<dbReference type="EMBL" id="SMBH01000002">
    <property type="protein sequence ID" value="TCU19238.1"/>
    <property type="molecule type" value="Genomic_DNA"/>
</dbReference>
<dbReference type="Pfam" id="PF07704">
    <property type="entry name" value="PSK_trans_fac"/>
    <property type="match status" value="1"/>
</dbReference>
<dbReference type="InterPro" id="IPR011660">
    <property type="entry name" value="VapB-like"/>
</dbReference>
<proteinExistence type="predicted"/>
<gene>
    <name evidence="1" type="ORF">EV132_102469</name>
</gene>
<reference evidence="1 2" key="1">
    <citation type="submission" date="2019-03" db="EMBL/GenBank/DDBJ databases">
        <title>Genomic Encyclopedia of Type Strains, Phase IV (KMG-V): Genome sequencing to study the core and pangenomes of soil and plant-associated prokaryotes.</title>
        <authorList>
            <person name="Whitman W."/>
        </authorList>
    </citation>
    <scope>NUCLEOTIDE SEQUENCE [LARGE SCALE GENOMIC DNA]</scope>
    <source>
        <strain evidence="1 2">Hc14</strain>
    </source>
</reference>
<evidence type="ECO:0000313" key="1">
    <source>
        <dbReference type="EMBL" id="TCU19238.1"/>
    </source>
</evidence>
<accession>A0A4R3QCH4</accession>
<name>A0A4R3QCH4_RHISU</name>
<sequence>MNLQMRDPRAHELAQELAKHRNLSMTEAVISALEAELRRETLPLAAR</sequence>
<organism evidence="1 2">
    <name type="scientific">Rhizobium sullae</name>
    <name type="common">Rhizobium hedysari</name>
    <dbReference type="NCBI Taxonomy" id="50338"/>
    <lineage>
        <taxon>Bacteria</taxon>
        <taxon>Pseudomonadati</taxon>
        <taxon>Pseudomonadota</taxon>
        <taxon>Alphaproteobacteria</taxon>
        <taxon>Hyphomicrobiales</taxon>
        <taxon>Rhizobiaceae</taxon>
        <taxon>Rhizobium/Agrobacterium group</taxon>
        <taxon>Rhizobium</taxon>
    </lineage>
</organism>
<dbReference type="Proteomes" id="UP000294576">
    <property type="component" value="Unassembled WGS sequence"/>
</dbReference>
<evidence type="ECO:0000313" key="2">
    <source>
        <dbReference type="Proteomes" id="UP000294576"/>
    </source>
</evidence>
<protein>
    <submittedName>
        <fullName evidence="1">Putative transcription factor</fullName>
    </submittedName>
</protein>
<comment type="caution">
    <text evidence="1">The sequence shown here is derived from an EMBL/GenBank/DDBJ whole genome shotgun (WGS) entry which is preliminary data.</text>
</comment>
<dbReference type="AlphaFoldDB" id="A0A4R3QCH4"/>